<dbReference type="GO" id="GO:0016301">
    <property type="term" value="F:kinase activity"/>
    <property type="evidence" value="ECO:0007669"/>
    <property type="project" value="UniProtKB-KW"/>
</dbReference>
<protein>
    <submittedName>
        <fullName evidence="2">Death-associated protein kinase dapk-1</fullName>
    </submittedName>
</protein>
<reference evidence="2 3" key="1">
    <citation type="submission" date="2015-01" db="EMBL/GenBank/DDBJ databases">
        <title>Evolution of Trichinella species and genotypes.</title>
        <authorList>
            <person name="Korhonen P.K."/>
            <person name="Edoardo P."/>
            <person name="Giuseppe L.R."/>
            <person name="Gasser R.B."/>
        </authorList>
    </citation>
    <scope>NUCLEOTIDE SEQUENCE [LARGE SCALE GENOMIC DNA]</scope>
    <source>
        <strain evidence="2">ISS417</strain>
    </source>
</reference>
<dbReference type="OrthoDB" id="8019190at2759"/>
<organism evidence="2 3">
    <name type="scientific">Trichinella murrelli</name>
    <dbReference type="NCBI Taxonomy" id="144512"/>
    <lineage>
        <taxon>Eukaryota</taxon>
        <taxon>Metazoa</taxon>
        <taxon>Ecdysozoa</taxon>
        <taxon>Nematoda</taxon>
        <taxon>Enoplea</taxon>
        <taxon>Dorylaimia</taxon>
        <taxon>Trichinellida</taxon>
        <taxon>Trichinellidae</taxon>
        <taxon>Trichinella</taxon>
    </lineage>
</organism>
<keyword evidence="2" id="KW-0808">Transferase</keyword>
<dbReference type="Gene3D" id="3.30.420.10">
    <property type="entry name" value="Ribonuclease H-like superfamily/Ribonuclease H"/>
    <property type="match status" value="1"/>
</dbReference>
<keyword evidence="3" id="KW-1185">Reference proteome</keyword>
<evidence type="ECO:0000313" key="3">
    <source>
        <dbReference type="Proteomes" id="UP000055048"/>
    </source>
</evidence>
<gene>
    <name evidence="2" type="primary">dapk-1</name>
    <name evidence="2" type="ORF">T05_9555</name>
</gene>
<dbReference type="SUPFAM" id="SSF47986">
    <property type="entry name" value="DEATH domain"/>
    <property type="match status" value="1"/>
</dbReference>
<proteinExistence type="predicted"/>
<dbReference type="PANTHER" id="PTHR47331">
    <property type="entry name" value="PHD-TYPE DOMAIN-CONTAINING PROTEIN"/>
    <property type="match status" value="1"/>
</dbReference>
<dbReference type="Pfam" id="PF00531">
    <property type="entry name" value="Death"/>
    <property type="match status" value="1"/>
</dbReference>
<dbReference type="GO" id="GO:0003676">
    <property type="term" value="F:nucleic acid binding"/>
    <property type="evidence" value="ECO:0007669"/>
    <property type="project" value="InterPro"/>
</dbReference>
<dbReference type="AlphaFoldDB" id="A0A0V0T6Y3"/>
<dbReference type="EMBL" id="JYDJ01000591">
    <property type="protein sequence ID" value="KRX34311.1"/>
    <property type="molecule type" value="Genomic_DNA"/>
</dbReference>
<keyword evidence="2" id="KW-0418">Kinase</keyword>
<dbReference type="GO" id="GO:0007165">
    <property type="term" value="P:signal transduction"/>
    <property type="evidence" value="ECO:0007669"/>
    <property type="project" value="InterPro"/>
</dbReference>
<evidence type="ECO:0000313" key="2">
    <source>
        <dbReference type="EMBL" id="KRX34311.1"/>
    </source>
</evidence>
<dbReference type="STRING" id="144512.A0A0V0T6Y3"/>
<dbReference type="Gene3D" id="1.10.533.10">
    <property type="entry name" value="Death Domain, Fas"/>
    <property type="match status" value="1"/>
</dbReference>
<sequence length="474" mass="53410">MENMQINSVNMQIVALTTKTLCDDIFQPRISARVWPHLRDLGLADEEEEDLTVHVVIGVDYFFRMLGSTIIRSPIVTADKSADTECDQLLRKFWELEATGIFSEEEQSLSGLEREEFERNLSFDGVRYTVRLLWKRNCSTLPNNYLVAQKRLSLAGSFSKPLFRNHNWVVAQRTLADEHIEWRFITERAPWCGGHGERLVRSVKVALTKVLGRSRADPEELRTVLCEIKARINDRPLTIVSDRADDDLALTPAHSLTGRELSALPDRDHHGRPVGGDSHSLTLLHRRWRYQRKMVEHLWSRLKRDARKVEATSAAAEGWRYRAGGRTEPSQESVGRDWSILVAKLGLGPWLAEVESAYEPGQGQTDRVLGEWFARRPSDATVGALLRCLKEMGRDDAIDLLCRSAPLYAFSPANVNLQTFATDSGLGSNNSRTAFDTPTHCIDGVAHSARVKISNGMITRSVRSLILVEPAQSS</sequence>
<comment type="caution">
    <text evidence="2">The sequence shown here is derived from an EMBL/GenBank/DDBJ whole genome shotgun (WGS) entry which is preliminary data.</text>
</comment>
<dbReference type="InterPro" id="IPR036397">
    <property type="entry name" value="RNaseH_sf"/>
</dbReference>
<accession>A0A0V0T6Y3</accession>
<evidence type="ECO:0000259" key="1">
    <source>
        <dbReference type="PROSITE" id="PS50017"/>
    </source>
</evidence>
<dbReference type="PANTHER" id="PTHR47331:SF1">
    <property type="entry name" value="GAG-LIKE PROTEIN"/>
    <property type="match status" value="1"/>
</dbReference>
<feature type="domain" description="Death" evidence="1">
    <location>
        <begin position="332"/>
        <end position="405"/>
    </location>
</feature>
<name>A0A0V0T6Y3_9BILA</name>
<dbReference type="InterPro" id="IPR000488">
    <property type="entry name" value="Death_dom"/>
</dbReference>
<dbReference type="PROSITE" id="PS50017">
    <property type="entry name" value="DEATH_DOMAIN"/>
    <property type="match status" value="1"/>
</dbReference>
<dbReference type="Proteomes" id="UP000055048">
    <property type="component" value="Unassembled WGS sequence"/>
</dbReference>
<dbReference type="InterPro" id="IPR011029">
    <property type="entry name" value="DEATH-like_dom_sf"/>
</dbReference>